<feature type="transmembrane region" description="Helical" evidence="8">
    <location>
        <begin position="54"/>
        <end position="76"/>
    </location>
</feature>
<sequence length="247" mass="28406">MADSDSGSTLSNLVLLFIFSLFSWIASLLMVFGGAAPYIPQYRHIQRSGNPEGFSTYVCLMLLVANILRLFFWLGRHFELTLLWQSVVLIITMLALQHLCCSLETSTRVSTKKHFFTDFEPRYFWNWSRFVDYVQFCLFFSVFCLVITYLLIDSQLYVESLGFAAVLTEAMLGVPQLLQNFKNKSTAGMSVKMVLLWSLGDTFKTAYFIINDTPMQFWVCGIIQICTDIAIFLQVFIYGQGTPKKYF</sequence>
<dbReference type="FunFam" id="1.20.1280.290:FF:000008">
    <property type="entry name" value="PQ-loop repeat-containing protein 1"/>
    <property type="match status" value="1"/>
</dbReference>
<feature type="transmembrane region" description="Helical" evidence="8">
    <location>
        <begin position="216"/>
        <end position="238"/>
    </location>
</feature>
<protein>
    <recommendedName>
        <fullName evidence="6">Solute carrier family 66 member 2</fullName>
    </recommendedName>
    <alternativeName>
        <fullName evidence="7">PQ-loop repeat-containing protein 1</fullName>
    </alternativeName>
</protein>
<feature type="transmembrane region" description="Helical" evidence="8">
    <location>
        <begin position="130"/>
        <end position="152"/>
    </location>
</feature>
<keyword evidence="5 8" id="KW-0472">Membrane</keyword>
<dbReference type="Ensembl" id="ENSCMIT00000031634.1">
    <property type="protein sequence ID" value="ENSCMIP00000031159.1"/>
    <property type="gene ID" value="ENSCMIG00000013393.1"/>
</dbReference>
<keyword evidence="10" id="KW-1185">Reference proteome</keyword>
<evidence type="ECO:0000256" key="5">
    <source>
        <dbReference type="ARBA" id="ARBA00023136"/>
    </source>
</evidence>
<keyword evidence="4 8" id="KW-1133">Transmembrane helix</keyword>
<evidence type="ECO:0000313" key="9">
    <source>
        <dbReference type="Ensembl" id="ENSCMIP00000031159.1"/>
    </source>
</evidence>
<dbReference type="GO" id="GO:0042147">
    <property type="term" value="P:retrograde transport, endosome to Golgi"/>
    <property type="evidence" value="ECO:0007669"/>
    <property type="project" value="TreeGrafter"/>
</dbReference>
<comment type="subcellular location">
    <subcellularLocation>
        <location evidence="1">Membrane</location>
        <topology evidence="1">Multi-pass membrane protein</topology>
    </subcellularLocation>
</comment>
<feature type="transmembrane region" description="Helical" evidence="8">
    <location>
        <begin position="12"/>
        <end position="33"/>
    </location>
</feature>
<accession>A0A4W3ILC6</accession>
<evidence type="ECO:0000256" key="3">
    <source>
        <dbReference type="ARBA" id="ARBA00022737"/>
    </source>
</evidence>
<dbReference type="InterPro" id="IPR006603">
    <property type="entry name" value="PQ-loop_rpt"/>
</dbReference>
<evidence type="ECO:0000256" key="4">
    <source>
        <dbReference type="ARBA" id="ARBA00022989"/>
    </source>
</evidence>
<feature type="transmembrane region" description="Helical" evidence="8">
    <location>
        <begin position="82"/>
        <end position="103"/>
    </location>
</feature>
<dbReference type="GO" id="GO:0016020">
    <property type="term" value="C:membrane"/>
    <property type="evidence" value="ECO:0007669"/>
    <property type="project" value="UniProtKB-SubCell"/>
</dbReference>
<reference evidence="9" key="4">
    <citation type="submission" date="2025-08" db="UniProtKB">
        <authorList>
            <consortium name="Ensembl"/>
        </authorList>
    </citation>
    <scope>IDENTIFICATION</scope>
</reference>
<dbReference type="AlphaFoldDB" id="A0A4W3ILC6"/>
<dbReference type="GO" id="GO:0005802">
    <property type="term" value="C:trans-Golgi network"/>
    <property type="evidence" value="ECO:0007669"/>
    <property type="project" value="TreeGrafter"/>
</dbReference>
<dbReference type="OrthoDB" id="292213at2759"/>
<reference evidence="10" key="1">
    <citation type="journal article" date="2006" name="Science">
        <title>Ancient noncoding elements conserved in the human genome.</title>
        <authorList>
            <person name="Venkatesh B."/>
            <person name="Kirkness E.F."/>
            <person name="Loh Y.H."/>
            <person name="Halpern A.L."/>
            <person name="Lee A.P."/>
            <person name="Johnson J."/>
            <person name="Dandona N."/>
            <person name="Viswanathan L.D."/>
            <person name="Tay A."/>
            <person name="Venter J.C."/>
            <person name="Strausberg R.L."/>
            <person name="Brenner S."/>
        </authorList>
    </citation>
    <scope>NUCLEOTIDE SEQUENCE [LARGE SCALE GENOMIC DNA]</scope>
</reference>
<dbReference type="GO" id="GO:0045332">
    <property type="term" value="P:phospholipid translocation"/>
    <property type="evidence" value="ECO:0007669"/>
    <property type="project" value="TreeGrafter"/>
</dbReference>
<dbReference type="InterPro" id="IPR052241">
    <property type="entry name" value="SLC66/Scramblase_ANY1"/>
</dbReference>
<dbReference type="KEGG" id="cmk:103175944"/>
<feature type="transmembrane region" description="Helical" evidence="8">
    <location>
        <begin position="190"/>
        <end position="210"/>
    </location>
</feature>
<dbReference type="FunFam" id="1.20.1280.290:FF:000005">
    <property type="entry name" value="PQ-loop repeat-containing protein 1"/>
    <property type="match status" value="1"/>
</dbReference>
<reference evidence="9" key="5">
    <citation type="submission" date="2025-09" db="UniProtKB">
        <authorList>
            <consortium name="Ensembl"/>
        </authorList>
    </citation>
    <scope>IDENTIFICATION</scope>
</reference>
<evidence type="ECO:0000256" key="6">
    <source>
        <dbReference type="ARBA" id="ARBA00040648"/>
    </source>
</evidence>
<gene>
    <name evidence="9" type="primary">si:dkey-246g23.2</name>
</gene>
<keyword evidence="2 8" id="KW-0812">Transmembrane</keyword>
<dbReference type="InParanoid" id="A0A4W3ILC6"/>
<dbReference type="STRING" id="7868.ENSCMIP00000031159"/>
<dbReference type="SMART" id="SM00679">
    <property type="entry name" value="CTNS"/>
    <property type="match status" value="2"/>
</dbReference>
<organism evidence="9 10">
    <name type="scientific">Callorhinchus milii</name>
    <name type="common">Ghost shark</name>
    <dbReference type="NCBI Taxonomy" id="7868"/>
    <lineage>
        <taxon>Eukaryota</taxon>
        <taxon>Metazoa</taxon>
        <taxon>Chordata</taxon>
        <taxon>Craniata</taxon>
        <taxon>Vertebrata</taxon>
        <taxon>Chondrichthyes</taxon>
        <taxon>Holocephali</taxon>
        <taxon>Chimaeriformes</taxon>
        <taxon>Callorhinchidae</taxon>
        <taxon>Callorhinchus</taxon>
    </lineage>
</organism>
<evidence type="ECO:0000313" key="10">
    <source>
        <dbReference type="Proteomes" id="UP000314986"/>
    </source>
</evidence>
<reference evidence="10" key="3">
    <citation type="journal article" date="2014" name="Nature">
        <title>Elephant shark genome provides unique insights into gnathostome evolution.</title>
        <authorList>
            <consortium name="International Elephant Shark Genome Sequencing Consortium"/>
            <person name="Venkatesh B."/>
            <person name="Lee A.P."/>
            <person name="Ravi V."/>
            <person name="Maurya A.K."/>
            <person name="Lian M.M."/>
            <person name="Swann J.B."/>
            <person name="Ohta Y."/>
            <person name="Flajnik M.F."/>
            <person name="Sutoh Y."/>
            <person name="Kasahara M."/>
            <person name="Hoon S."/>
            <person name="Gangu V."/>
            <person name="Roy S.W."/>
            <person name="Irimia M."/>
            <person name="Korzh V."/>
            <person name="Kondrychyn I."/>
            <person name="Lim Z.W."/>
            <person name="Tay B.H."/>
            <person name="Tohari S."/>
            <person name="Kong K.W."/>
            <person name="Ho S."/>
            <person name="Lorente-Galdos B."/>
            <person name="Quilez J."/>
            <person name="Marques-Bonet T."/>
            <person name="Raney B.J."/>
            <person name="Ingham P.W."/>
            <person name="Tay A."/>
            <person name="Hillier L.W."/>
            <person name="Minx P."/>
            <person name="Boehm T."/>
            <person name="Wilson R.K."/>
            <person name="Brenner S."/>
            <person name="Warren W.C."/>
        </authorList>
    </citation>
    <scope>NUCLEOTIDE SEQUENCE [LARGE SCALE GENOMIC DNA]</scope>
</reference>
<dbReference type="RefSeq" id="XP_007887446.1">
    <property type="nucleotide sequence ID" value="XM_007889255.2"/>
</dbReference>
<evidence type="ECO:0000256" key="2">
    <source>
        <dbReference type="ARBA" id="ARBA00022692"/>
    </source>
</evidence>
<dbReference type="OMA" id="TKQHRIT"/>
<dbReference type="Pfam" id="PF04193">
    <property type="entry name" value="PQ-loop"/>
    <property type="match status" value="2"/>
</dbReference>
<dbReference type="GeneTree" id="ENSGT00390000002381"/>
<reference evidence="10" key="2">
    <citation type="journal article" date="2007" name="PLoS Biol.">
        <title>Survey sequencing and comparative analysis of the elephant shark (Callorhinchus milii) genome.</title>
        <authorList>
            <person name="Venkatesh B."/>
            <person name="Kirkness E.F."/>
            <person name="Loh Y.H."/>
            <person name="Halpern A.L."/>
            <person name="Lee A.P."/>
            <person name="Johnson J."/>
            <person name="Dandona N."/>
            <person name="Viswanathan L.D."/>
            <person name="Tay A."/>
            <person name="Venter J.C."/>
            <person name="Strausberg R.L."/>
            <person name="Brenner S."/>
        </authorList>
    </citation>
    <scope>NUCLEOTIDE SEQUENCE [LARGE SCALE GENOMIC DNA]</scope>
</reference>
<dbReference type="GeneID" id="103175944"/>
<keyword evidence="3" id="KW-0677">Repeat</keyword>
<dbReference type="Gene3D" id="1.20.1280.290">
    <property type="match status" value="2"/>
</dbReference>
<dbReference type="PANTHER" id="PTHR14856:SF11">
    <property type="entry name" value="PQ-LOOP REPEAT-CONTAINING PROTEIN 1 ISOFORM X1"/>
    <property type="match status" value="1"/>
</dbReference>
<evidence type="ECO:0000256" key="7">
    <source>
        <dbReference type="ARBA" id="ARBA00043159"/>
    </source>
</evidence>
<dbReference type="Proteomes" id="UP000314986">
    <property type="component" value="Unassembled WGS sequence"/>
</dbReference>
<name>A0A4W3ILC6_CALMI</name>
<proteinExistence type="predicted"/>
<dbReference type="PANTHER" id="PTHR14856">
    <property type="entry name" value="PQ-LOOP REPEAT-CONTAINING PROTEIN 1-LIKE PROTEIN"/>
    <property type="match status" value="1"/>
</dbReference>
<evidence type="ECO:0000256" key="8">
    <source>
        <dbReference type="SAM" id="Phobius"/>
    </source>
</evidence>
<dbReference type="GO" id="GO:0005768">
    <property type="term" value="C:endosome"/>
    <property type="evidence" value="ECO:0007669"/>
    <property type="project" value="TreeGrafter"/>
</dbReference>
<dbReference type="GO" id="GO:0005829">
    <property type="term" value="C:cytosol"/>
    <property type="evidence" value="ECO:0007669"/>
    <property type="project" value="GOC"/>
</dbReference>
<evidence type="ECO:0000256" key="1">
    <source>
        <dbReference type="ARBA" id="ARBA00004141"/>
    </source>
</evidence>